<keyword evidence="3" id="KW-1185">Reference proteome</keyword>
<comment type="caution">
    <text evidence="2">The sequence shown here is derived from an EMBL/GenBank/DDBJ whole genome shotgun (WGS) entry which is preliminary data.</text>
</comment>
<evidence type="ECO:0008006" key="4">
    <source>
        <dbReference type="Google" id="ProtNLM"/>
    </source>
</evidence>
<dbReference type="EMBL" id="JASXSZ010000001">
    <property type="protein sequence ID" value="MDL9978419.1"/>
    <property type="molecule type" value="Genomic_DNA"/>
</dbReference>
<proteinExistence type="predicted"/>
<dbReference type="RefSeq" id="WP_286286808.1">
    <property type="nucleotide sequence ID" value="NZ_JASXSZ010000001.1"/>
</dbReference>
<evidence type="ECO:0000313" key="2">
    <source>
        <dbReference type="EMBL" id="MDL9978419.1"/>
    </source>
</evidence>
<gene>
    <name evidence="2" type="ORF">QSV35_03665</name>
</gene>
<evidence type="ECO:0000256" key="1">
    <source>
        <dbReference type="SAM" id="MobiDB-lite"/>
    </source>
</evidence>
<protein>
    <recommendedName>
        <fullName evidence="4">DUF523 domain-containing protein</fullName>
    </recommendedName>
</protein>
<dbReference type="Proteomes" id="UP001235064">
    <property type="component" value="Unassembled WGS sequence"/>
</dbReference>
<accession>A0ABT7MVE2</accession>
<organism evidence="2 3">
    <name type="scientific">Microbacterium candidum</name>
    <dbReference type="NCBI Taxonomy" id="3041922"/>
    <lineage>
        <taxon>Bacteria</taxon>
        <taxon>Bacillati</taxon>
        <taxon>Actinomycetota</taxon>
        <taxon>Actinomycetes</taxon>
        <taxon>Micrococcales</taxon>
        <taxon>Microbacteriaceae</taxon>
        <taxon>Microbacterium</taxon>
    </lineage>
</organism>
<feature type="region of interest" description="Disordered" evidence="1">
    <location>
        <begin position="152"/>
        <end position="179"/>
    </location>
</feature>
<evidence type="ECO:0000313" key="3">
    <source>
        <dbReference type="Proteomes" id="UP001235064"/>
    </source>
</evidence>
<name>A0ABT7MVE2_9MICO</name>
<reference evidence="2 3" key="1">
    <citation type="submission" date="2023-06" db="EMBL/GenBank/DDBJ databases">
        <title>Microbacterium sp. nov., isolated from a waste landfill.</title>
        <authorList>
            <person name="Wen W."/>
        </authorList>
    </citation>
    <scope>NUCLEOTIDE SEQUENCE [LARGE SCALE GENOMIC DNA]</scope>
    <source>
        <strain evidence="2 3">ASV49</strain>
    </source>
</reference>
<sequence>MPATESRPCILLVSHCILNQNAVVQPLARSSGVLFDAASWALEQGWGIYQLPCPEFRARGPLRDRDTFDGYNTEDFHRSNREILDPVIRQLRRYQDAGYRIVGGMHVQGSPSCDPDTGNWITDILAAAEAAGIVIETHWQVPKTADAAFRPDDPATVFGDPRSRRVYPDGAATPTAAQRASADHRRAVFLAGDRIPVRPGLS</sequence>